<dbReference type="InterPro" id="IPR036388">
    <property type="entry name" value="WH-like_DNA-bd_sf"/>
</dbReference>
<dbReference type="InterPro" id="IPR008920">
    <property type="entry name" value="TF_FadR/GntR_C"/>
</dbReference>
<dbReference type="PANTHER" id="PTHR43537">
    <property type="entry name" value="TRANSCRIPTIONAL REGULATOR, GNTR FAMILY"/>
    <property type="match status" value="1"/>
</dbReference>
<protein>
    <submittedName>
        <fullName evidence="5">FadR family transcriptional regulator</fullName>
    </submittedName>
</protein>
<comment type="caution">
    <text evidence="5">The sequence shown here is derived from an EMBL/GenBank/DDBJ whole genome shotgun (WGS) entry which is preliminary data.</text>
</comment>
<evidence type="ECO:0000256" key="3">
    <source>
        <dbReference type="ARBA" id="ARBA00023163"/>
    </source>
</evidence>
<dbReference type="InterPro" id="IPR011711">
    <property type="entry name" value="GntR_C"/>
</dbReference>
<dbReference type="PROSITE" id="PS50949">
    <property type="entry name" value="HTH_GNTR"/>
    <property type="match status" value="1"/>
</dbReference>
<dbReference type="GO" id="GO:0003677">
    <property type="term" value="F:DNA binding"/>
    <property type="evidence" value="ECO:0007669"/>
    <property type="project" value="UniProtKB-KW"/>
</dbReference>
<evidence type="ECO:0000259" key="4">
    <source>
        <dbReference type="PROSITE" id="PS50949"/>
    </source>
</evidence>
<keyword evidence="1" id="KW-0805">Transcription regulation</keyword>
<accession>A0AAI9WMF1</accession>
<dbReference type="InterPro" id="IPR036390">
    <property type="entry name" value="WH_DNA-bd_sf"/>
</dbReference>
<dbReference type="Pfam" id="PF00392">
    <property type="entry name" value="GntR"/>
    <property type="match status" value="1"/>
</dbReference>
<keyword evidence="2" id="KW-0238">DNA-binding</keyword>
<dbReference type="Proteomes" id="UP000469462">
    <property type="component" value="Unassembled WGS sequence"/>
</dbReference>
<dbReference type="PRINTS" id="PR00035">
    <property type="entry name" value="HTHGNTR"/>
</dbReference>
<organism evidence="5 6">
    <name type="scientific">Sutterella seckii</name>
    <dbReference type="NCBI Taxonomy" id="1944635"/>
    <lineage>
        <taxon>Bacteria</taxon>
        <taxon>Pseudomonadati</taxon>
        <taxon>Pseudomonadota</taxon>
        <taxon>Betaproteobacteria</taxon>
        <taxon>Burkholderiales</taxon>
        <taxon>Sutterellaceae</taxon>
        <taxon>Sutterella</taxon>
    </lineage>
</organism>
<name>A0AAI9WMF1_9BURK</name>
<dbReference type="SUPFAM" id="SSF48008">
    <property type="entry name" value="GntR ligand-binding domain-like"/>
    <property type="match status" value="1"/>
</dbReference>
<evidence type="ECO:0000313" key="6">
    <source>
        <dbReference type="Proteomes" id="UP000469462"/>
    </source>
</evidence>
<dbReference type="EMBL" id="WEHW01000049">
    <property type="protein sequence ID" value="KAB7650147.1"/>
    <property type="molecule type" value="Genomic_DNA"/>
</dbReference>
<proteinExistence type="predicted"/>
<keyword evidence="3" id="KW-0804">Transcription</keyword>
<dbReference type="InterPro" id="IPR000524">
    <property type="entry name" value="Tscrpt_reg_HTH_GntR"/>
</dbReference>
<evidence type="ECO:0000256" key="1">
    <source>
        <dbReference type="ARBA" id="ARBA00023015"/>
    </source>
</evidence>
<dbReference type="SMART" id="SM00895">
    <property type="entry name" value="FCD"/>
    <property type="match status" value="1"/>
</dbReference>
<dbReference type="Pfam" id="PF07729">
    <property type="entry name" value="FCD"/>
    <property type="match status" value="1"/>
</dbReference>
<dbReference type="AlphaFoldDB" id="A0AAI9WMF1"/>
<dbReference type="PANTHER" id="PTHR43537:SF5">
    <property type="entry name" value="UXU OPERON TRANSCRIPTIONAL REGULATOR"/>
    <property type="match status" value="1"/>
</dbReference>
<evidence type="ECO:0000256" key="2">
    <source>
        <dbReference type="ARBA" id="ARBA00023125"/>
    </source>
</evidence>
<dbReference type="SMART" id="SM00345">
    <property type="entry name" value="HTH_GNTR"/>
    <property type="match status" value="1"/>
</dbReference>
<sequence>MKVTALEQNYLSDAPVDEDTLFRAIHKHILRQAKAGGRIDTEAEIAERFNVTRYKVRKALAVLSQMGIVDRAPKRGMTVNAMGPKHLSSQIQVQMDIANFDIREFIEARLLIEVNIIPLCVRRMTPALLGRLDDAICRIELNAGNTHEADRWDREFHLILLESCGNRVLQVFSAALITYFEKTTPRLPQNDPAFFMNIARQERELLRAIQHGDEEEARALLSKHLREQVDLLSA</sequence>
<dbReference type="SUPFAM" id="SSF46785">
    <property type="entry name" value="Winged helix' DNA-binding domain"/>
    <property type="match status" value="1"/>
</dbReference>
<reference evidence="5 6" key="1">
    <citation type="submission" date="2019-10" db="EMBL/GenBank/DDBJ databases">
        <title>Genome diversity of Sutterella seckii.</title>
        <authorList>
            <person name="Chaplin A.V."/>
            <person name="Sokolova S.R."/>
            <person name="Mosin K.A."/>
            <person name="Ivanova E.L."/>
            <person name="Kochetkova T.O."/>
            <person name="Goltsov A.Y."/>
            <person name="Trofimov D.Y."/>
            <person name="Efimov B.A."/>
        </authorList>
    </citation>
    <scope>NUCLEOTIDE SEQUENCE [LARGE SCALE GENOMIC DNA]</scope>
    <source>
        <strain evidence="5 6">ASD3426</strain>
    </source>
</reference>
<dbReference type="Gene3D" id="1.20.120.530">
    <property type="entry name" value="GntR ligand-binding domain-like"/>
    <property type="match status" value="1"/>
</dbReference>
<dbReference type="GO" id="GO:0003700">
    <property type="term" value="F:DNA-binding transcription factor activity"/>
    <property type="evidence" value="ECO:0007669"/>
    <property type="project" value="InterPro"/>
</dbReference>
<dbReference type="Gene3D" id="1.10.10.10">
    <property type="entry name" value="Winged helix-like DNA-binding domain superfamily/Winged helix DNA-binding domain"/>
    <property type="match status" value="1"/>
</dbReference>
<feature type="domain" description="HTH gntR-type" evidence="4">
    <location>
        <begin position="15"/>
        <end position="82"/>
    </location>
</feature>
<keyword evidence="6" id="KW-1185">Reference proteome</keyword>
<gene>
    <name evidence="5" type="ORF">GBM96_09775</name>
</gene>
<evidence type="ECO:0000313" key="5">
    <source>
        <dbReference type="EMBL" id="KAB7650147.1"/>
    </source>
</evidence>